<gene>
    <name evidence="2" type="ORF">SAE02_17610</name>
</gene>
<accession>A0A512DMA6</accession>
<dbReference type="InterPro" id="IPR001387">
    <property type="entry name" value="Cro/C1-type_HTH"/>
</dbReference>
<dbReference type="Gene3D" id="1.10.260.40">
    <property type="entry name" value="lambda repressor-like DNA-binding domains"/>
    <property type="match status" value="1"/>
</dbReference>
<dbReference type="SUPFAM" id="SSF47413">
    <property type="entry name" value="lambda repressor-like DNA-binding domains"/>
    <property type="match status" value="1"/>
</dbReference>
<reference evidence="2 3" key="1">
    <citation type="submission" date="2019-07" db="EMBL/GenBank/DDBJ databases">
        <title>Whole genome shotgun sequence of Skermanella aerolata NBRC 106429.</title>
        <authorList>
            <person name="Hosoyama A."/>
            <person name="Uohara A."/>
            <person name="Ohji S."/>
            <person name="Ichikawa N."/>
        </authorList>
    </citation>
    <scope>NUCLEOTIDE SEQUENCE [LARGE SCALE GENOMIC DNA]</scope>
    <source>
        <strain evidence="2 3">NBRC 106429</strain>
    </source>
</reference>
<proteinExistence type="predicted"/>
<organism evidence="2 3">
    <name type="scientific">Skermanella aerolata</name>
    <dbReference type="NCBI Taxonomy" id="393310"/>
    <lineage>
        <taxon>Bacteria</taxon>
        <taxon>Pseudomonadati</taxon>
        <taxon>Pseudomonadota</taxon>
        <taxon>Alphaproteobacteria</taxon>
        <taxon>Rhodospirillales</taxon>
        <taxon>Azospirillaceae</taxon>
        <taxon>Skermanella</taxon>
    </lineage>
</organism>
<dbReference type="AlphaFoldDB" id="A0A512DMA6"/>
<dbReference type="Proteomes" id="UP000321523">
    <property type="component" value="Unassembled WGS sequence"/>
</dbReference>
<evidence type="ECO:0000313" key="2">
    <source>
        <dbReference type="EMBL" id="GEO37613.1"/>
    </source>
</evidence>
<dbReference type="SMART" id="SM00530">
    <property type="entry name" value="HTH_XRE"/>
    <property type="match status" value="1"/>
</dbReference>
<dbReference type="OrthoDB" id="7871866at2"/>
<evidence type="ECO:0000259" key="1">
    <source>
        <dbReference type="PROSITE" id="PS50943"/>
    </source>
</evidence>
<feature type="domain" description="HTH cro/C1-type" evidence="1">
    <location>
        <begin position="34"/>
        <end position="88"/>
    </location>
</feature>
<name>A0A512DMA6_9PROT</name>
<dbReference type="RefSeq" id="WP_044426461.1">
    <property type="nucleotide sequence ID" value="NZ_BJYZ01000007.1"/>
</dbReference>
<dbReference type="Pfam" id="PF01381">
    <property type="entry name" value="HTH_3"/>
    <property type="match status" value="1"/>
</dbReference>
<dbReference type="PROSITE" id="PS50943">
    <property type="entry name" value="HTH_CROC1"/>
    <property type="match status" value="1"/>
</dbReference>
<keyword evidence="3" id="KW-1185">Reference proteome</keyword>
<dbReference type="InterPro" id="IPR010982">
    <property type="entry name" value="Lambda_DNA-bd_dom_sf"/>
</dbReference>
<protein>
    <submittedName>
        <fullName evidence="2">Transcriptional regulator</fullName>
    </submittedName>
</protein>
<dbReference type="EMBL" id="BJYZ01000007">
    <property type="protein sequence ID" value="GEO37613.1"/>
    <property type="molecule type" value="Genomic_DNA"/>
</dbReference>
<comment type="caution">
    <text evidence="2">The sequence shown here is derived from an EMBL/GenBank/DDBJ whole genome shotgun (WGS) entry which is preliminary data.</text>
</comment>
<dbReference type="GO" id="GO:0003677">
    <property type="term" value="F:DNA binding"/>
    <property type="evidence" value="ECO:0007669"/>
    <property type="project" value="InterPro"/>
</dbReference>
<evidence type="ECO:0000313" key="3">
    <source>
        <dbReference type="Proteomes" id="UP000321523"/>
    </source>
</evidence>
<dbReference type="CDD" id="cd00093">
    <property type="entry name" value="HTH_XRE"/>
    <property type="match status" value="1"/>
</dbReference>
<sequence>MPRLKRMTREETLEARRLLAERAASGDLRLPEAVTAIRHTLGMTQEQFGKAFRLTRRQVSDLETGAGNPTAETLNRIAKPFGFAVGFVPRAPKPPPTG</sequence>